<evidence type="ECO:0000256" key="1">
    <source>
        <dbReference type="SAM" id="Phobius"/>
    </source>
</evidence>
<feature type="transmembrane region" description="Helical" evidence="1">
    <location>
        <begin position="50"/>
        <end position="69"/>
    </location>
</feature>
<reference evidence="2" key="2">
    <citation type="submission" date="2021-04" db="EMBL/GenBank/DDBJ databases">
        <authorList>
            <person name="Gilroy R."/>
        </authorList>
    </citation>
    <scope>NUCLEOTIDE SEQUENCE</scope>
    <source>
        <strain evidence="2">ChiBcec8-13705</strain>
    </source>
</reference>
<feature type="transmembrane region" description="Helical" evidence="1">
    <location>
        <begin position="112"/>
        <end position="134"/>
    </location>
</feature>
<dbReference type="AlphaFoldDB" id="A0A9D2M9Y7"/>
<keyword evidence="1" id="KW-1133">Transmembrane helix</keyword>
<dbReference type="Proteomes" id="UP000886803">
    <property type="component" value="Unassembled WGS sequence"/>
</dbReference>
<reference evidence="2" key="1">
    <citation type="journal article" date="2021" name="PeerJ">
        <title>Extensive microbial diversity within the chicken gut microbiome revealed by metagenomics and culture.</title>
        <authorList>
            <person name="Gilroy R."/>
            <person name="Ravi A."/>
            <person name="Getino M."/>
            <person name="Pursley I."/>
            <person name="Horton D.L."/>
            <person name="Alikhan N.F."/>
            <person name="Baker D."/>
            <person name="Gharbi K."/>
            <person name="Hall N."/>
            <person name="Watson M."/>
            <person name="Adriaenssens E.M."/>
            <person name="Foster-Nyarko E."/>
            <person name="Jarju S."/>
            <person name="Secka A."/>
            <person name="Antonio M."/>
            <person name="Oren A."/>
            <person name="Chaudhuri R.R."/>
            <person name="La Ragione R."/>
            <person name="Hildebrand F."/>
            <person name="Pallen M.J."/>
        </authorList>
    </citation>
    <scope>NUCLEOTIDE SEQUENCE</scope>
    <source>
        <strain evidence="2">ChiBcec8-13705</strain>
    </source>
</reference>
<name>A0A9D2M9Y7_9FIRM</name>
<protein>
    <submittedName>
        <fullName evidence="2">Uncharacterized protein</fullName>
    </submittedName>
</protein>
<accession>A0A9D2M9Y7</accession>
<keyword evidence="1" id="KW-0472">Membrane</keyword>
<evidence type="ECO:0000313" key="3">
    <source>
        <dbReference type="Proteomes" id="UP000886803"/>
    </source>
</evidence>
<proteinExistence type="predicted"/>
<feature type="transmembrane region" description="Helical" evidence="1">
    <location>
        <begin position="146"/>
        <end position="166"/>
    </location>
</feature>
<dbReference type="EMBL" id="DWYG01000188">
    <property type="protein sequence ID" value="HJB43043.1"/>
    <property type="molecule type" value="Genomic_DNA"/>
</dbReference>
<feature type="non-terminal residue" evidence="2">
    <location>
        <position position="186"/>
    </location>
</feature>
<comment type="caution">
    <text evidence="2">The sequence shown here is derived from an EMBL/GenBank/DDBJ whole genome shotgun (WGS) entry which is preliminary data.</text>
</comment>
<sequence length="186" mass="19479">MTRPSASPRQHGDRRLFAVQLGLCLVMLVLRILDLLLFTDPATGFVETGWFGLRILLPAAVAVLAYLTARRAAPRPLALLGACPPLGGALLGAGVAMAAACPLELLAGGSMAWISAATALLSAVWCLVYGARAFRPLADPIARLPGAIWALPGVAFVFWCGIYRFAVAPASVVRLGYTLRVLSAVA</sequence>
<feature type="transmembrane region" description="Helical" evidence="1">
    <location>
        <begin position="16"/>
        <end position="38"/>
    </location>
</feature>
<keyword evidence="1" id="KW-0812">Transmembrane</keyword>
<feature type="transmembrane region" description="Helical" evidence="1">
    <location>
        <begin position="76"/>
        <end position="100"/>
    </location>
</feature>
<gene>
    <name evidence="2" type="ORF">H9945_11165</name>
</gene>
<evidence type="ECO:0000313" key="2">
    <source>
        <dbReference type="EMBL" id="HJB43043.1"/>
    </source>
</evidence>
<organism evidence="2 3">
    <name type="scientific">Candidatus Gemmiger avicola</name>
    <dbReference type="NCBI Taxonomy" id="2838605"/>
    <lineage>
        <taxon>Bacteria</taxon>
        <taxon>Bacillati</taxon>
        <taxon>Bacillota</taxon>
        <taxon>Clostridia</taxon>
        <taxon>Eubacteriales</taxon>
        <taxon>Gemmiger</taxon>
    </lineage>
</organism>